<dbReference type="Proteomes" id="UP000751190">
    <property type="component" value="Unassembled WGS sequence"/>
</dbReference>
<dbReference type="OrthoDB" id="6375174at2759"/>
<reference evidence="5" key="1">
    <citation type="submission" date="2021-05" db="EMBL/GenBank/DDBJ databases">
        <title>The genome of the haptophyte Pavlova lutheri (Diacronema luteri, Pavlovales) - a model for lipid biosynthesis in eukaryotic algae.</title>
        <authorList>
            <person name="Hulatt C.J."/>
            <person name="Posewitz M.C."/>
        </authorList>
    </citation>
    <scope>NUCLEOTIDE SEQUENCE</scope>
    <source>
        <strain evidence="5">NIVA-4/92</strain>
    </source>
</reference>
<dbReference type="FunFam" id="3.90.190.10:FF:000035">
    <property type="entry name" value="Tyrosine phosphatase, putative"/>
    <property type="match status" value="1"/>
</dbReference>
<feature type="compositionally biased region" description="Acidic residues" evidence="4">
    <location>
        <begin position="158"/>
        <end position="167"/>
    </location>
</feature>
<dbReference type="Gene3D" id="3.90.190.10">
    <property type="entry name" value="Protein tyrosine phosphatase superfamily"/>
    <property type="match status" value="1"/>
</dbReference>
<accession>A0A8J5X331</accession>
<dbReference type="InterPro" id="IPR004861">
    <property type="entry name" value="Siw14-like"/>
</dbReference>
<feature type="compositionally biased region" description="Low complexity" evidence="4">
    <location>
        <begin position="191"/>
        <end position="202"/>
    </location>
</feature>
<comment type="subcellular location">
    <subcellularLocation>
        <location evidence="1">Cytoplasm</location>
    </subcellularLocation>
</comment>
<evidence type="ECO:0000256" key="3">
    <source>
        <dbReference type="ARBA" id="ARBA00022801"/>
    </source>
</evidence>
<feature type="region of interest" description="Disordered" evidence="4">
    <location>
        <begin position="158"/>
        <end position="218"/>
    </location>
</feature>
<comment type="caution">
    <text evidence="5">The sequence shown here is derived from an EMBL/GenBank/DDBJ whole genome shotgun (WGS) entry which is preliminary data.</text>
</comment>
<evidence type="ECO:0000313" key="5">
    <source>
        <dbReference type="EMBL" id="KAG8458133.1"/>
    </source>
</evidence>
<proteinExistence type="predicted"/>
<keyword evidence="3" id="KW-0378">Hydrolase</keyword>
<dbReference type="Pfam" id="PF03162">
    <property type="entry name" value="Y_phosphatase2"/>
    <property type="match status" value="1"/>
</dbReference>
<evidence type="ECO:0000256" key="4">
    <source>
        <dbReference type="SAM" id="MobiDB-lite"/>
    </source>
</evidence>
<protein>
    <recommendedName>
        <fullName evidence="8">Tyrosine-protein phosphatase</fullName>
    </recommendedName>
</protein>
<evidence type="ECO:0008006" key="8">
    <source>
        <dbReference type="Google" id="ProtNLM"/>
    </source>
</evidence>
<keyword evidence="2" id="KW-0963">Cytoplasm</keyword>
<dbReference type="EMBL" id="JAGTXO010000056">
    <property type="protein sequence ID" value="KAG8458157.1"/>
    <property type="molecule type" value="Genomic_DNA"/>
</dbReference>
<dbReference type="EMBL" id="JAGTXO010000056">
    <property type="protein sequence ID" value="KAG8458133.1"/>
    <property type="molecule type" value="Genomic_DNA"/>
</dbReference>
<dbReference type="AlphaFoldDB" id="A0A8J5X331"/>
<dbReference type="GO" id="GO:0005737">
    <property type="term" value="C:cytoplasm"/>
    <property type="evidence" value="ECO:0007669"/>
    <property type="project" value="UniProtKB-SubCell"/>
</dbReference>
<evidence type="ECO:0000313" key="6">
    <source>
        <dbReference type="EMBL" id="KAG8458157.1"/>
    </source>
</evidence>
<dbReference type="InterPro" id="IPR020428">
    <property type="entry name" value="PFA-DSPs"/>
</dbReference>
<evidence type="ECO:0000256" key="2">
    <source>
        <dbReference type="ARBA" id="ARBA00022490"/>
    </source>
</evidence>
<name>A0A8J5X331_DIALT</name>
<dbReference type="PANTHER" id="PTHR31126">
    <property type="entry name" value="TYROSINE-PROTEIN PHOSPHATASE"/>
    <property type="match status" value="1"/>
</dbReference>
<dbReference type="InterPro" id="IPR029021">
    <property type="entry name" value="Prot-tyrosine_phosphatase-like"/>
</dbReference>
<dbReference type="PRINTS" id="PR01911">
    <property type="entry name" value="PFDSPHPHTASE"/>
</dbReference>
<sequence length="240" mass="25014">MAAIIPPLNFELVLSGVYRSGFPTRKNVAFLRRLGLRSVLRLCSTPYSSEVLDYMAASGVRVIDCATEGNREPLSCIPEQLVRRALGALTSAASRPILVHCINGQQTTGCIVGLLRRVDKWALSAIFEEYRRHVTGGRVRALDLQLIETCRLDELLADEEGEGEGEGEGAGAGASTDDGDAADDMEGASGGSAAADGGEATELAGAQQPRIGVSPCARRSDASFASAAASIAEEGDSTGG</sequence>
<dbReference type="SUPFAM" id="SSF52799">
    <property type="entry name" value="(Phosphotyrosine protein) phosphatases II"/>
    <property type="match status" value="1"/>
</dbReference>
<gene>
    <name evidence="5" type="ORF">KFE25_011664</name>
    <name evidence="6" type="ORF">KFE25_011688</name>
</gene>
<dbReference type="PANTHER" id="PTHR31126:SF48">
    <property type="entry name" value="INOSITOL PHOSPHATASE SIW14"/>
    <property type="match status" value="1"/>
</dbReference>
<evidence type="ECO:0000313" key="7">
    <source>
        <dbReference type="Proteomes" id="UP000751190"/>
    </source>
</evidence>
<dbReference type="GO" id="GO:0016791">
    <property type="term" value="F:phosphatase activity"/>
    <property type="evidence" value="ECO:0007669"/>
    <property type="project" value="InterPro"/>
</dbReference>
<evidence type="ECO:0000256" key="1">
    <source>
        <dbReference type="ARBA" id="ARBA00004496"/>
    </source>
</evidence>
<organism evidence="5 7">
    <name type="scientific">Diacronema lutheri</name>
    <name type="common">Unicellular marine alga</name>
    <name type="synonym">Monochrysis lutheri</name>
    <dbReference type="NCBI Taxonomy" id="2081491"/>
    <lineage>
        <taxon>Eukaryota</taxon>
        <taxon>Haptista</taxon>
        <taxon>Haptophyta</taxon>
        <taxon>Pavlovophyceae</taxon>
        <taxon>Pavlovales</taxon>
        <taxon>Pavlovaceae</taxon>
        <taxon>Diacronema</taxon>
    </lineage>
</organism>
<keyword evidence="7" id="KW-1185">Reference proteome</keyword>
<feature type="compositionally biased region" description="Acidic residues" evidence="4">
    <location>
        <begin position="177"/>
        <end position="186"/>
    </location>
</feature>